<reference evidence="2 3" key="1">
    <citation type="submission" date="2020-01" db="EMBL/GenBank/DDBJ databases">
        <authorList>
            <consortium name="DOE Joint Genome Institute"/>
            <person name="Haridas S."/>
            <person name="Albert R."/>
            <person name="Binder M."/>
            <person name="Bloem J."/>
            <person name="Labutti K."/>
            <person name="Salamov A."/>
            <person name="Andreopoulos B."/>
            <person name="Baker S.E."/>
            <person name="Barry K."/>
            <person name="Bills G."/>
            <person name="Bluhm B.H."/>
            <person name="Cannon C."/>
            <person name="Castanera R."/>
            <person name="Culley D.E."/>
            <person name="Daum C."/>
            <person name="Ezra D."/>
            <person name="Gonzalez J.B."/>
            <person name="Henrissat B."/>
            <person name="Kuo A."/>
            <person name="Liang C."/>
            <person name="Lipzen A."/>
            <person name="Lutzoni F."/>
            <person name="Magnuson J."/>
            <person name="Mondo S."/>
            <person name="Nolan M."/>
            <person name="Ohm R."/>
            <person name="Pangilinan J."/>
            <person name="Park H.-J.H."/>
            <person name="Ramirez L."/>
            <person name="Alfaro M."/>
            <person name="Sun H."/>
            <person name="Tritt A."/>
            <person name="Yoshinaga Y."/>
            <person name="Zwiers L.-H.L."/>
            <person name="Turgeon B.G."/>
            <person name="Goodwin S.B."/>
            <person name="Spatafora J.W."/>
            <person name="Crous P.W."/>
            <person name="Grigoriev I.V."/>
        </authorList>
    </citation>
    <scope>NUCLEOTIDE SEQUENCE [LARGE SCALE GENOMIC DNA]</scope>
    <source>
        <strain evidence="2 3">CBS 611.86</strain>
    </source>
</reference>
<evidence type="ECO:0000313" key="2">
    <source>
        <dbReference type="EMBL" id="KAF2868648.1"/>
    </source>
</evidence>
<feature type="region of interest" description="Disordered" evidence="1">
    <location>
        <begin position="13"/>
        <end position="63"/>
    </location>
</feature>
<dbReference type="EMBL" id="JAADJZ010000018">
    <property type="protein sequence ID" value="KAF2868648.1"/>
    <property type="molecule type" value="Genomic_DNA"/>
</dbReference>
<proteinExistence type="predicted"/>
<name>A0A7C8I1V9_9PLEO</name>
<dbReference type="AlphaFoldDB" id="A0A7C8I1V9"/>
<comment type="caution">
    <text evidence="2">The sequence shown here is derived from an EMBL/GenBank/DDBJ whole genome shotgun (WGS) entry which is preliminary data.</text>
</comment>
<feature type="compositionally biased region" description="Polar residues" evidence="1">
    <location>
        <begin position="43"/>
        <end position="63"/>
    </location>
</feature>
<organism evidence="2 3">
    <name type="scientific">Massariosphaeria phaeospora</name>
    <dbReference type="NCBI Taxonomy" id="100035"/>
    <lineage>
        <taxon>Eukaryota</taxon>
        <taxon>Fungi</taxon>
        <taxon>Dikarya</taxon>
        <taxon>Ascomycota</taxon>
        <taxon>Pezizomycotina</taxon>
        <taxon>Dothideomycetes</taxon>
        <taxon>Pleosporomycetidae</taxon>
        <taxon>Pleosporales</taxon>
        <taxon>Pleosporales incertae sedis</taxon>
        <taxon>Massariosphaeria</taxon>
    </lineage>
</organism>
<protein>
    <submittedName>
        <fullName evidence="2">Uncharacterized protein</fullName>
    </submittedName>
</protein>
<sequence>MSRKNTAYSLHLYHHSVVPQPPTTEVPSSHSRKLCPNPLCEPSGSSTDPSQPHLSITTSAEKA</sequence>
<evidence type="ECO:0000313" key="3">
    <source>
        <dbReference type="Proteomes" id="UP000481861"/>
    </source>
</evidence>
<gene>
    <name evidence="2" type="ORF">BDV95DRAFT_578951</name>
</gene>
<keyword evidence="3" id="KW-1185">Reference proteome</keyword>
<evidence type="ECO:0000256" key="1">
    <source>
        <dbReference type="SAM" id="MobiDB-lite"/>
    </source>
</evidence>
<accession>A0A7C8I1V9</accession>
<dbReference type="Proteomes" id="UP000481861">
    <property type="component" value="Unassembled WGS sequence"/>
</dbReference>